<dbReference type="WBParaSite" id="Pan_g19734.t2">
    <property type="protein sequence ID" value="Pan_g19734.t2"/>
    <property type="gene ID" value="Pan_g19734"/>
</dbReference>
<evidence type="ECO:0000313" key="3">
    <source>
        <dbReference type="WBParaSite" id="Pan_g19734.t2"/>
    </source>
</evidence>
<accession>A0A7E4VF75</accession>
<dbReference type="AlphaFoldDB" id="A0A7E4VF75"/>
<evidence type="ECO:0000256" key="1">
    <source>
        <dbReference type="SAM" id="MobiDB-lite"/>
    </source>
</evidence>
<feature type="region of interest" description="Disordered" evidence="1">
    <location>
        <begin position="1"/>
        <end position="35"/>
    </location>
</feature>
<reference evidence="3" key="2">
    <citation type="submission" date="2020-10" db="UniProtKB">
        <authorList>
            <consortium name="WormBaseParasite"/>
        </authorList>
    </citation>
    <scope>IDENTIFICATION</scope>
</reference>
<protein>
    <submittedName>
        <fullName evidence="3">Death domain-containing protein</fullName>
    </submittedName>
</protein>
<sequence length="234" mass="26652">MSQENLVENVEPVPIEDEKKETDDDHDKELELDPSNVTGNNLVLADNATDTIVRWLRIGTNSSRRQESVDELIRRLDEDGYQENLANAIIRYIMERPCDLVELSNRCLNVEAVMKRWPNSGTPVLNAINAVLSADQRLGTPRSPNLTRFITCCLEENAFDERDLLNNPTEQNGTSPVDDDATLLRTQINPNRRGAVTEIESPYGRRENVNQRETLLARCCRILSSLFCCNFQYI</sequence>
<organism evidence="2 3">
    <name type="scientific">Panagrellus redivivus</name>
    <name type="common">Microworm</name>
    <dbReference type="NCBI Taxonomy" id="6233"/>
    <lineage>
        <taxon>Eukaryota</taxon>
        <taxon>Metazoa</taxon>
        <taxon>Ecdysozoa</taxon>
        <taxon>Nematoda</taxon>
        <taxon>Chromadorea</taxon>
        <taxon>Rhabditida</taxon>
        <taxon>Tylenchina</taxon>
        <taxon>Panagrolaimomorpha</taxon>
        <taxon>Panagrolaimoidea</taxon>
        <taxon>Panagrolaimidae</taxon>
        <taxon>Panagrellus</taxon>
    </lineage>
</organism>
<name>A0A7E4VF75_PANRE</name>
<keyword evidence="2" id="KW-1185">Reference proteome</keyword>
<reference evidence="2" key="1">
    <citation type="journal article" date="2013" name="Genetics">
        <title>The draft genome and transcriptome of Panagrellus redivivus are shaped by the harsh demands of a free-living lifestyle.</title>
        <authorList>
            <person name="Srinivasan J."/>
            <person name="Dillman A.R."/>
            <person name="Macchietto M.G."/>
            <person name="Heikkinen L."/>
            <person name="Lakso M."/>
            <person name="Fracchia K.M."/>
            <person name="Antoshechkin I."/>
            <person name="Mortazavi A."/>
            <person name="Wong G."/>
            <person name="Sternberg P.W."/>
        </authorList>
    </citation>
    <scope>NUCLEOTIDE SEQUENCE [LARGE SCALE GENOMIC DNA]</scope>
    <source>
        <strain evidence="2">MT8872</strain>
    </source>
</reference>
<proteinExistence type="predicted"/>
<evidence type="ECO:0000313" key="2">
    <source>
        <dbReference type="Proteomes" id="UP000492821"/>
    </source>
</evidence>
<feature type="compositionally biased region" description="Basic and acidic residues" evidence="1">
    <location>
        <begin position="16"/>
        <end position="31"/>
    </location>
</feature>
<dbReference type="Proteomes" id="UP000492821">
    <property type="component" value="Unassembled WGS sequence"/>
</dbReference>